<organism evidence="5 6">
    <name type="scientific">Candidatus Phosphoribacter hodrii</name>
    <dbReference type="NCBI Taxonomy" id="2953743"/>
    <lineage>
        <taxon>Bacteria</taxon>
        <taxon>Bacillati</taxon>
        <taxon>Actinomycetota</taxon>
        <taxon>Actinomycetes</taxon>
        <taxon>Micrococcales</taxon>
        <taxon>Dermatophilaceae</taxon>
        <taxon>Candidatus Phosphoribacter</taxon>
    </lineage>
</organism>
<dbReference type="InterPro" id="IPR036390">
    <property type="entry name" value="WH_DNA-bd_sf"/>
</dbReference>
<dbReference type="Proteomes" id="UP000886632">
    <property type="component" value="Unassembled WGS sequence"/>
</dbReference>
<dbReference type="Gene3D" id="1.10.10.10">
    <property type="entry name" value="Winged helix-like DNA-binding domain superfamily/Winged helix DNA-binding domain"/>
    <property type="match status" value="1"/>
</dbReference>
<keyword evidence="3" id="KW-0804">Transcription</keyword>
<sequence length="260" mass="28240">MTKSDGPRVTDPAHRDGMRAFEVVLAWVESRILAGELCVGDQLPPERELAKQLEVSRAAVREAVRTLQAQGVVRSAVGAGGTGGTTVTAVPAHALTRLLRLHVALANFAVDDVIEARIAMERLSIRLACRNARASDLAEMRRAIAVMDDPEIDKSRFNDADTALHLAIAEAAGNRLAADFTGAIRESIRGPLLDAIRDVAGWEDLIETLRADHRRLYAAIERGDADAAESLVEDHIRSAWRQLRPGVPAPMVASEVRARR</sequence>
<feature type="domain" description="HTH gntR-type" evidence="4">
    <location>
        <begin position="18"/>
        <end position="90"/>
    </location>
</feature>
<protein>
    <submittedName>
        <fullName evidence="5">FadR family transcriptional regulator</fullName>
    </submittedName>
</protein>
<proteinExistence type="predicted"/>
<dbReference type="SUPFAM" id="SSF46785">
    <property type="entry name" value="Winged helix' DNA-binding domain"/>
    <property type="match status" value="1"/>
</dbReference>
<dbReference type="SMART" id="SM00895">
    <property type="entry name" value="FCD"/>
    <property type="match status" value="1"/>
</dbReference>
<evidence type="ECO:0000313" key="6">
    <source>
        <dbReference type="Proteomes" id="UP000886632"/>
    </source>
</evidence>
<dbReference type="Gene3D" id="1.20.120.530">
    <property type="entry name" value="GntR ligand-binding domain-like"/>
    <property type="match status" value="1"/>
</dbReference>
<gene>
    <name evidence="5" type="ORF">IPP00_14475</name>
</gene>
<evidence type="ECO:0000256" key="3">
    <source>
        <dbReference type="ARBA" id="ARBA00023163"/>
    </source>
</evidence>
<evidence type="ECO:0000256" key="1">
    <source>
        <dbReference type="ARBA" id="ARBA00023015"/>
    </source>
</evidence>
<accession>A0A9D7T9T3</accession>
<dbReference type="InterPro" id="IPR000524">
    <property type="entry name" value="Tscrpt_reg_HTH_GntR"/>
</dbReference>
<dbReference type="EMBL" id="JADKGK010000024">
    <property type="protein sequence ID" value="MBL0005120.1"/>
    <property type="molecule type" value="Genomic_DNA"/>
</dbReference>
<reference evidence="5" key="1">
    <citation type="submission" date="2020-10" db="EMBL/GenBank/DDBJ databases">
        <title>Connecting structure to function with the recovery of over 1000 high-quality activated sludge metagenome-assembled genomes encoding full-length rRNA genes using long-read sequencing.</title>
        <authorList>
            <person name="Singleton C.M."/>
            <person name="Petriglieri F."/>
            <person name="Kristensen J.M."/>
            <person name="Kirkegaard R.H."/>
            <person name="Michaelsen T.Y."/>
            <person name="Andersen M.H."/>
            <person name="Karst S.M."/>
            <person name="Dueholm M.S."/>
            <person name="Nielsen P.H."/>
            <person name="Albertsen M."/>
        </authorList>
    </citation>
    <scope>NUCLEOTIDE SEQUENCE</scope>
    <source>
        <strain evidence="5">Ribe_18-Q3-R11-54_MAXAC.001</strain>
    </source>
</reference>
<keyword evidence="2" id="KW-0238">DNA-binding</keyword>
<dbReference type="PRINTS" id="PR00035">
    <property type="entry name" value="HTHGNTR"/>
</dbReference>
<dbReference type="InterPro" id="IPR008920">
    <property type="entry name" value="TF_FadR/GntR_C"/>
</dbReference>
<dbReference type="InterPro" id="IPR011711">
    <property type="entry name" value="GntR_C"/>
</dbReference>
<dbReference type="InterPro" id="IPR036388">
    <property type="entry name" value="WH-like_DNA-bd_sf"/>
</dbReference>
<evidence type="ECO:0000259" key="4">
    <source>
        <dbReference type="PROSITE" id="PS50949"/>
    </source>
</evidence>
<dbReference type="PANTHER" id="PTHR43537:SF5">
    <property type="entry name" value="UXU OPERON TRANSCRIPTIONAL REGULATOR"/>
    <property type="match status" value="1"/>
</dbReference>
<evidence type="ECO:0000313" key="5">
    <source>
        <dbReference type="EMBL" id="MBL0005120.1"/>
    </source>
</evidence>
<dbReference type="Pfam" id="PF00392">
    <property type="entry name" value="GntR"/>
    <property type="match status" value="1"/>
</dbReference>
<dbReference type="CDD" id="cd07377">
    <property type="entry name" value="WHTH_GntR"/>
    <property type="match status" value="1"/>
</dbReference>
<name>A0A9D7T9T3_9MICO</name>
<dbReference type="PROSITE" id="PS50949">
    <property type="entry name" value="HTH_GNTR"/>
    <property type="match status" value="1"/>
</dbReference>
<comment type="caution">
    <text evidence="5">The sequence shown here is derived from an EMBL/GenBank/DDBJ whole genome shotgun (WGS) entry which is preliminary data.</text>
</comment>
<dbReference type="GO" id="GO:0003700">
    <property type="term" value="F:DNA-binding transcription factor activity"/>
    <property type="evidence" value="ECO:0007669"/>
    <property type="project" value="InterPro"/>
</dbReference>
<dbReference type="Pfam" id="PF07729">
    <property type="entry name" value="FCD"/>
    <property type="match status" value="1"/>
</dbReference>
<dbReference type="GO" id="GO:0003677">
    <property type="term" value="F:DNA binding"/>
    <property type="evidence" value="ECO:0007669"/>
    <property type="project" value="UniProtKB-KW"/>
</dbReference>
<keyword evidence="1" id="KW-0805">Transcription regulation</keyword>
<dbReference type="PANTHER" id="PTHR43537">
    <property type="entry name" value="TRANSCRIPTIONAL REGULATOR, GNTR FAMILY"/>
    <property type="match status" value="1"/>
</dbReference>
<evidence type="ECO:0000256" key="2">
    <source>
        <dbReference type="ARBA" id="ARBA00023125"/>
    </source>
</evidence>
<dbReference type="AlphaFoldDB" id="A0A9D7T9T3"/>
<dbReference type="SMART" id="SM00345">
    <property type="entry name" value="HTH_GNTR"/>
    <property type="match status" value="1"/>
</dbReference>
<dbReference type="SUPFAM" id="SSF48008">
    <property type="entry name" value="GntR ligand-binding domain-like"/>
    <property type="match status" value="1"/>
</dbReference>